<reference evidence="1 2" key="1">
    <citation type="submission" date="2015-01" db="EMBL/GenBank/DDBJ databases">
        <title>Evolution of Trichinella species and genotypes.</title>
        <authorList>
            <person name="Korhonen P.K."/>
            <person name="Edoardo P."/>
            <person name="Giuseppe L.R."/>
            <person name="Gasser R.B."/>
        </authorList>
    </citation>
    <scope>NUCLEOTIDE SEQUENCE [LARGE SCALE GENOMIC DNA]</scope>
    <source>
        <strain evidence="1">ISS3</strain>
    </source>
</reference>
<sequence length="99" mass="11143">MVDIVLLIAYTIILQNQEGRADLGARSRIPGLLYQAHLDLRIGVRLSRFDDVNKKEQKGATFGDGSGIQQRITQWLPPLSMLTEKDDVTCWFARLEAVS</sequence>
<gene>
    <name evidence="1" type="ORF">T01_13126</name>
</gene>
<dbReference type="Proteomes" id="UP000054776">
    <property type="component" value="Unassembled WGS sequence"/>
</dbReference>
<protein>
    <submittedName>
        <fullName evidence="1">Uncharacterized protein</fullName>
    </submittedName>
</protein>
<keyword evidence="2" id="KW-1185">Reference proteome</keyword>
<dbReference type="AlphaFoldDB" id="A0A0V1C0C3"/>
<dbReference type="EMBL" id="JYDH01000003">
    <property type="protein sequence ID" value="KRY42593.1"/>
    <property type="molecule type" value="Genomic_DNA"/>
</dbReference>
<dbReference type="InParanoid" id="A0A0V1C0C3"/>
<proteinExistence type="predicted"/>
<evidence type="ECO:0000313" key="2">
    <source>
        <dbReference type="Proteomes" id="UP000054776"/>
    </source>
</evidence>
<comment type="caution">
    <text evidence="1">The sequence shown here is derived from an EMBL/GenBank/DDBJ whole genome shotgun (WGS) entry which is preliminary data.</text>
</comment>
<dbReference type="OrthoDB" id="154058at2759"/>
<organism evidence="1 2">
    <name type="scientific">Trichinella spiralis</name>
    <name type="common">Trichina worm</name>
    <dbReference type="NCBI Taxonomy" id="6334"/>
    <lineage>
        <taxon>Eukaryota</taxon>
        <taxon>Metazoa</taxon>
        <taxon>Ecdysozoa</taxon>
        <taxon>Nematoda</taxon>
        <taxon>Enoplea</taxon>
        <taxon>Dorylaimia</taxon>
        <taxon>Trichinellida</taxon>
        <taxon>Trichinellidae</taxon>
        <taxon>Trichinella</taxon>
    </lineage>
</organism>
<accession>A0A0V1C0C3</accession>
<name>A0A0V1C0C3_TRISP</name>
<evidence type="ECO:0000313" key="1">
    <source>
        <dbReference type="EMBL" id="KRY42593.1"/>
    </source>
</evidence>